<keyword evidence="8" id="KW-1185">Reference proteome</keyword>
<keyword evidence="4" id="KW-0804">Transcription</keyword>
<evidence type="ECO:0000256" key="2">
    <source>
        <dbReference type="ARBA" id="ARBA00010239"/>
    </source>
</evidence>
<protein>
    <submittedName>
        <fullName evidence="7">SNF5-domain-containing protein</fullName>
    </submittedName>
</protein>
<reference evidence="7 8" key="1">
    <citation type="journal article" date="2018" name="Mol. Biol. Evol.">
        <title>Broad Genomic Sampling Reveals a Smut Pathogenic Ancestry of the Fungal Clade Ustilaginomycotina.</title>
        <authorList>
            <person name="Kijpornyongpan T."/>
            <person name="Mondo S.J."/>
            <person name="Barry K."/>
            <person name="Sandor L."/>
            <person name="Lee J."/>
            <person name="Lipzen A."/>
            <person name="Pangilinan J."/>
            <person name="LaButti K."/>
            <person name="Hainaut M."/>
            <person name="Henrissat B."/>
            <person name="Grigoriev I.V."/>
            <person name="Spatafora J.W."/>
            <person name="Aime M.C."/>
        </authorList>
    </citation>
    <scope>NUCLEOTIDE SEQUENCE [LARGE SCALE GENOMIC DNA]</scope>
    <source>
        <strain evidence="7 8">MCA 4186</strain>
    </source>
</reference>
<dbReference type="GO" id="GO:0000228">
    <property type="term" value="C:nuclear chromosome"/>
    <property type="evidence" value="ECO:0007669"/>
    <property type="project" value="InterPro"/>
</dbReference>
<dbReference type="GO" id="GO:0006355">
    <property type="term" value="P:regulation of DNA-templated transcription"/>
    <property type="evidence" value="ECO:0007669"/>
    <property type="project" value="InterPro"/>
</dbReference>
<dbReference type="Proteomes" id="UP000245946">
    <property type="component" value="Unassembled WGS sequence"/>
</dbReference>
<feature type="compositionally biased region" description="Polar residues" evidence="6">
    <location>
        <begin position="95"/>
        <end position="111"/>
    </location>
</feature>
<feature type="compositionally biased region" description="Polar residues" evidence="6">
    <location>
        <begin position="290"/>
        <end position="301"/>
    </location>
</feature>
<feature type="compositionally biased region" description="Polar residues" evidence="6">
    <location>
        <begin position="1452"/>
        <end position="1463"/>
    </location>
</feature>
<comment type="similarity">
    <text evidence="2">Belongs to the SNF5 family.</text>
</comment>
<evidence type="ECO:0000256" key="4">
    <source>
        <dbReference type="ARBA" id="ARBA00023163"/>
    </source>
</evidence>
<feature type="compositionally biased region" description="Low complexity" evidence="6">
    <location>
        <begin position="498"/>
        <end position="528"/>
    </location>
</feature>
<dbReference type="OrthoDB" id="515064at2759"/>
<dbReference type="InterPro" id="IPR006939">
    <property type="entry name" value="SNF5"/>
</dbReference>
<feature type="compositionally biased region" description="Basic and acidic residues" evidence="6">
    <location>
        <begin position="1057"/>
        <end position="1066"/>
    </location>
</feature>
<evidence type="ECO:0000256" key="3">
    <source>
        <dbReference type="ARBA" id="ARBA00023015"/>
    </source>
</evidence>
<sequence length="1590" mass="167823">MFDGGQYPGIAGSVQGLGGFGADAQSQGAALQPGAQQHTQQNQLGMNPAQFAAMSQMGPDLSSAAGNGLTPAMLAMLQQTQQQGGASGSRWPAGQSFNPSMFNQTAQQAAPSHSGAPGYASQPAYNFGALQGGGGGLSSEAGAGAMFGQGAQNSSMQYSQFAGASAMPQTSGAIEPNALMNGLNGFAETSTDGAGSSYGSMQHAGSAAANAGMQPFMYASASSPGASDVGEFKKPGTSQGGRRSRGTPTSTPGPKFGPPGAHQGSSPGHAVPHAGGIQAFARDRSRSHTRSPSVSGAQLPQQPGHRPPGTPLQTQQPHPSAAGTPRGAHASQPQMAMPSFPPGWQPAMPPAQQQQMMSQAMQLSKQRANQGQAMSPAQALQQMGFVFVKAALLPPQAQEALVAGGAVISINEARALGFLPQHGQAHAGQGAGAGQAPAAHSPHPSSLNPQAQQQFMMQQQQHARQQSQQPQQQQQYPSHAPSTPQQQAGMPPPQVFRPSPGAHAASPAHGPQSPSAGAGGMSAPNGSARVRQGTNPPRPQSRSSARGGSRPPTTDGLSGSNPFAPSDMSESASRRPSSALALDGAPPGPSRSFSVASADGVSGGPPDALATIEQQAQAQAAQLRAHRFSVASLPPSQGGPLPKFTKSGFAVADYNSRVTPLPPLPDGDEVPEEDAKALEKLWQPLTKEEEGHLAVIMQRDHDYTQMINTHGHRSLNALRARADELRPAPHNLHWWERPDVADDPHYINKAYEALHVLLPQQKRHEQLRKGGRSAGTLASNLSAYEDRRLSRAAAGKVEDLVPIRLEIDYEAWRLRETFTWNATDAHVGLDSFAQTLCDDFALPHAGFVAAIKQSVQAQVQEHVAARALYVRRGEDADDARRGKLDAEEQQWWKRQRDSLADEASPASRKRALSAEAEDERATAKSESPVVVARPRAELRIDIRLDITVGAMNLVDRFEWDLGEDETTSPEQFAEVFAADLGLSGEFRTAIAHSIREQVDVHKRSLALLGYAFDGADVYDEELRTCFLPSVSGAARNEADADSHTPRLHQLSEADIDLLEKERERDARRKRRQTRGRRGINLPDREPQKTQRTPAVSGLQAANIAAMLASNGGEMAGGEWNGLVGPGGRSDRGAGISTRRAAAAATASIAPSLGLPDRDTPAPVPEAPQAAAKRARLESHAVHFVHPGGLGGLNEATGPSFVGANGGELHKHRPVAQSGAAVSASAQDTPQSHMSAKAAAAAAVAAKIRAEDVKTQHECFHDGQWHCSNCGIPGTLAPGRRKGPLGDKTLCGPCGKYYHRHRRIQNVHYTRDEGFHRGLYGHSKIPRPEHGDSTQPTSAADTPASGANGSSGARADKRRADREAGEGQHSSSDDDDDDDDEDDDDNDEAVDDKSKVVRNAHALQAGSLVSQPQSTRGNSPDLPFQQVGSPDEDSDSAESSPGSSRRPSASPSKNGVQARLSQTPAMHAGSPLKQEQGVAQDTHRVPSESPALAPSGAQQAPPVAPDWLSEAADSLRQQYPDDRFELLLRARPPAAASLPEVPGQTDWRVRCQDCPGKLYTPGPGESLDNFLIHLRNRLHRNNVAARLSLEQ</sequence>
<feature type="region of interest" description="Disordered" evidence="6">
    <location>
        <begin position="1037"/>
        <end position="1095"/>
    </location>
</feature>
<keyword evidence="5" id="KW-0539">Nucleus</keyword>
<dbReference type="RefSeq" id="XP_025597870.1">
    <property type="nucleotide sequence ID" value="XM_025742537.1"/>
</dbReference>
<feature type="compositionally biased region" description="Basic residues" evidence="6">
    <location>
        <begin position="1067"/>
        <end position="1077"/>
    </location>
</feature>
<feature type="region of interest" description="Disordered" evidence="6">
    <location>
        <begin position="423"/>
        <end position="608"/>
    </location>
</feature>
<feature type="region of interest" description="Disordered" evidence="6">
    <location>
        <begin position="1317"/>
        <end position="1504"/>
    </location>
</feature>
<feature type="region of interest" description="Disordered" evidence="6">
    <location>
        <begin position="894"/>
        <end position="926"/>
    </location>
</feature>
<feature type="compositionally biased region" description="Low complexity" evidence="6">
    <location>
        <begin position="540"/>
        <end position="552"/>
    </location>
</feature>
<feature type="compositionally biased region" description="Low complexity" evidence="6">
    <location>
        <begin position="423"/>
        <end position="475"/>
    </location>
</feature>
<name>A0A316Z7P5_9BASI</name>
<dbReference type="GO" id="GO:0008270">
    <property type="term" value="F:zinc ion binding"/>
    <property type="evidence" value="ECO:0007669"/>
    <property type="project" value="InterPro"/>
</dbReference>
<evidence type="ECO:0000313" key="8">
    <source>
        <dbReference type="Proteomes" id="UP000245946"/>
    </source>
</evidence>
<proteinExistence type="inferred from homology"/>
<feature type="compositionally biased region" description="Low complexity" evidence="6">
    <location>
        <begin position="566"/>
        <end position="583"/>
    </location>
</feature>
<feature type="compositionally biased region" description="Polar residues" evidence="6">
    <location>
        <begin position="476"/>
        <end position="488"/>
    </location>
</feature>
<evidence type="ECO:0000256" key="1">
    <source>
        <dbReference type="ARBA" id="ARBA00004123"/>
    </source>
</evidence>
<feature type="compositionally biased region" description="Basic and acidic residues" evidence="6">
    <location>
        <begin position="1353"/>
        <end position="1365"/>
    </location>
</feature>
<feature type="region of interest" description="Disordered" evidence="6">
    <location>
        <begin position="221"/>
        <end position="360"/>
    </location>
</feature>
<feature type="compositionally biased region" description="Low complexity" evidence="6">
    <location>
        <begin position="1343"/>
        <end position="1352"/>
    </location>
</feature>
<feature type="compositionally biased region" description="Low complexity" evidence="6">
    <location>
        <begin position="235"/>
        <end position="254"/>
    </location>
</feature>
<feature type="compositionally biased region" description="Polar residues" evidence="6">
    <location>
        <begin position="1406"/>
        <end position="1417"/>
    </location>
</feature>
<dbReference type="PANTHER" id="PTHR10019">
    <property type="entry name" value="SNF5"/>
    <property type="match status" value="1"/>
</dbReference>
<dbReference type="GO" id="GO:0006338">
    <property type="term" value="P:chromatin remodeling"/>
    <property type="evidence" value="ECO:0007669"/>
    <property type="project" value="InterPro"/>
</dbReference>
<evidence type="ECO:0000313" key="7">
    <source>
        <dbReference type="EMBL" id="PWN97591.1"/>
    </source>
</evidence>
<comment type="subcellular location">
    <subcellularLocation>
        <location evidence="1">Nucleus</location>
    </subcellularLocation>
</comment>
<feature type="compositionally biased region" description="Low complexity" evidence="6">
    <location>
        <begin position="350"/>
        <end position="360"/>
    </location>
</feature>
<dbReference type="Gene3D" id="3.30.50.10">
    <property type="entry name" value="Erythroid Transcription Factor GATA-1, subunit A"/>
    <property type="match status" value="1"/>
</dbReference>
<evidence type="ECO:0000256" key="5">
    <source>
        <dbReference type="ARBA" id="ARBA00023242"/>
    </source>
</evidence>
<dbReference type="STRING" id="58919.A0A316Z7P5"/>
<dbReference type="InterPro" id="IPR013088">
    <property type="entry name" value="Znf_NHR/GATA"/>
</dbReference>
<dbReference type="Pfam" id="PF04855">
    <property type="entry name" value="SNF5"/>
    <property type="match status" value="1"/>
</dbReference>
<feature type="compositionally biased region" description="Pro residues" evidence="6">
    <location>
        <begin position="339"/>
        <end position="349"/>
    </location>
</feature>
<gene>
    <name evidence="7" type="ORF">FA09DRAFT_330272</name>
</gene>
<accession>A0A316Z7P5</accession>
<organism evidence="7 8">
    <name type="scientific">Tilletiopsis washingtonensis</name>
    <dbReference type="NCBI Taxonomy" id="58919"/>
    <lineage>
        <taxon>Eukaryota</taxon>
        <taxon>Fungi</taxon>
        <taxon>Dikarya</taxon>
        <taxon>Basidiomycota</taxon>
        <taxon>Ustilaginomycotina</taxon>
        <taxon>Exobasidiomycetes</taxon>
        <taxon>Entylomatales</taxon>
        <taxon>Entylomatales incertae sedis</taxon>
        <taxon>Tilletiopsis</taxon>
    </lineage>
</organism>
<feature type="compositionally biased region" description="Low complexity" evidence="6">
    <location>
        <begin position="1436"/>
        <end position="1451"/>
    </location>
</feature>
<evidence type="ECO:0000256" key="6">
    <source>
        <dbReference type="SAM" id="MobiDB-lite"/>
    </source>
</evidence>
<feature type="compositionally biased region" description="Acidic residues" evidence="6">
    <location>
        <begin position="1372"/>
        <end position="1389"/>
    </location>
</feature>
<dbReference type="EMBL" id="KZ819294">
    <property type="protein sequence ID" value="PWN97591.1"/>
    <property type="molecule type" value="Genomic_DNA"/>
</dbReference>
<dbReference type="GeneID" id="37270081"/>
<keyword evidence="3" id="KW-0805">Transcription regulation</keyword>
<feature type="region of interest" description="Disordered" evidence="6">
    <location>
        <begin position="79"/>
        <end position="118"/>
    </location>
</feature>